<feature type="compositionally biased region" description="Basic and acidic residues" evidence="12">
    <location>
        <begin position="713"/>
        <end position="727"/>
    </location>
</feature>
<dbReference type="VEuPathDB" id="FungiDB:ASPZODRAFT_55285"/>
<comment type="similarity">
    <text evidence="3 11">Belongs to the phage and mitochondrial RNA polymerase family.</text>
</comment>
<evidence type="ECO:0000259" key="13">
    <source>
        <dbReference type="SMART" id="SM01311"/>
    </source>
</evidence>
<evidence type="ECO:0000256" key="12">
    <source>
        <dbReference type="SAM" id="MobiDB-lite"/>
    </source>
</evidence>
<evidence type="ECO:0000313" key="15">
    <source>
        <dbReference type="Proteomes" id="UP000184188"/>
    </source>
</evidence>
<evidence type="ECO:0000256" key="10">
    <source>
        <dbReference type="ARBA" id="ARBA00048552"/>
    </source>
</evidence>
<dbReference type="InterPro" id="IPR043502">
    <property type="entry name" value="DNA/RNA_pol_sf"/>
</dbReference>
<evidence type="ECO:0000256" key="11">
    <source>
        <dbReference type="RuleBase" id="RU003805"/>
    </source>
</evidence>
<dbReference type="Gene3D" id="1.10.287.280">
    <property type="match status" value="1"/>
</dbReference>
<accession>A0A1L9SVM5</accession>
<dbReference type="InterPro" id="IPR046950">
    <property type="entry name" value="DNA-dir_Rpol_C_phage-type"/>
</dbReference>
<dbReference type="FunFam" id="1.10.150.20:FF:000041">
    <property type="entry name" value="DNA-directed RNA polymerase"/>
    <property type="match status" value="1"/>
</dbReference>
<evidence type="ECO:0000256" key="8">
    <source>
        <dbReference type="ARBA" id="ARBA00023128"/>
    </source>
</evidence>
<dbReference type="InterPro" id="IPR002092">
    <property type="entry name" value="DNA-dir_Rpol_phage-type"/>
</dbReference>
<dbReference type="EMBL" id="KV878336">
    <property type="protein sequence ID" value="OJJ51137.1"/>
    <property type="molecule type" value="Genomic_DNA"/>
</dbReference>
<comment type="function">
    <text evidence="1 11">DNA-dependent RNA polymerase catalyzes the transcription of DNA into RNA using the four ribonucleoside triphosphates as substrates.</text>
</comment>
<dbReference type="PANTHER" id="PTHR10102">
    <property type="entry name" value="DNA-DIRECTED RNA POLYMERASE, MITOCHONDRIAL"/>
    <property type="match status" value="1"/>
</dbReference>
<feature type="compositionally biased region" description="Acidic residues" evidence="12">
    <location>
        <begin position="1328"/>
        <end position="1345"/>
    </location>
</feature>
<organism evidence="14 15">
    <name type="scientific">Penicilliopsis zonata CBS 506.65</name>
    <dbReference type="NCBI Taxonomy" id="1073090"/>
    <lineage>
        <taxon>Eukaryota</taxon>
        <taxon>Fungi</taxon>
        <taxon>Dikarya</taxon>
        <taxon>Ascomycota</taxon>
        <taxon>Pezizomycotina</taxon>
        <taxon>Eurotiomycetes</taxon>
        <taxon>Eurotiomycetidae</taxon>
        <taxon>Eurotiales</taxon>
        <taxon>Aspergillaceae</taxon>
        <taxon>Penicilliopsis</taxon>
    </lineage>
</organism>
<keyword evidence="7" id="KW-0809">Transit peptide</keyword>
<dbReference type="Pfam" id="PF00940">
    <property type="entry name" value="RNA_pol"/>
    <property type="match status" value="1"/>
</dbReference>
<keyword evidence="5 11" id="KW-0808">Transferase</keyword>
<dbReference type="FunFam" id="1.10.287.280:FF:000001">
    <property type="entry name" value="DNA-directed RNA polymerase"/>
    <property type="match status" value="1"/>
</dbReference>
<evidence type="ECO:0000256" key="9">
    <source>
        <dbReference type="ARBA" id="ARBA00023163"/>
    </source>
</evidence>
<dbReference type="RefSeq" id="XP_022585647.1">
    <property type="nucleotide sequence ID" value="XM_022728535.1"/>
</dbReference>
<dbReference type="GO" id="GO:0006390">
    <property type="term" value="P:mitochondrial transcription"/>
    <property type="evidence" value="ECO:0007669"/>
    <property type="project" value="TreeGrafter"/>
</dbReference>
<sequence length="1394" mass="156167">MLSRVARQKHALLSFRRPTAQLPRLPHTTLRLQAQPVRPIITDNSHTTPQSTERRRRASFQSHRTLATATDASPVGLGSYDPFTTTSTTSPSDINYESYEQSRPWGPLSEIRDNDPNSSLVILDDFLQTTPKILRKINGIGGDEDEMLANFDVSIKVGRFDRAVSLIQRLGQFFPADSPQYLALHNRYLAAMVTHMIVMRQTHLVLPLQKFFEVDMPNGGVIPDATTLAIMIRMGLRMLHGSKRDRTVRRYWEVAKKQDIEDLVLAAPVLSELELGEISEICSADLQRVAINSIELTSTPAFSQQTPQEAYEPPEVQAAHLKGHGLASLKKSLSLFSSNNEVEELLDIDHTDPEQHELYMQTKQRRLEADALSSALERWREEYADRRKSGMDMTNGGIKVNNLMHEWHTRLVGRLEQELELVAEAEAKTVRSITERERCEYGVYLRALSADKLAALTILDVWNVFSKEGMGNGVKLSTLASIIGRDIRDEMAAVSALEKNAAASPEKLNMLKWVLSSRRTKAAPSWKRILKTMQEGDPNVDWPPRVIVKVGAVLMSLLYETARITVTAIDPASKTPITTSQPAFHHGYIMNWGKRSGVMHLHEDLVKMIAKEPSASLICRHLPMICKPKPWKGLKSGGYYHYDTALLRVTPAEILQPQYVKAAMENHGLEHLRAGLDVLGQTGWVINKEVFDVMLEAWNSGKAVANLAPSEPDLQHPPKPSPEDGREAEIQWNYKVRDIENLKSGFHSNRCFQNFQMEVARAYRNVTFYLPHNMDFRGRAYPLPPYLNQMGADNSRGLLLFSEAKPLGVQGLRWLKIQLANVFGYDKASFSEREQFTMDHLNDVLDSANNGLHGQRWWLKAEDPWQCLAACCELRNALRLDDPTQYLSRLPIHQDGSCNGLQHYAALGGDLTGAQQVNLEPSDRPSDVYTGVAEFVKASIAQDAAQGNALAQLLNGKVTRKVVKQTVMTNVYGVTFIGAMRQVRRQLADHYPELTSETARNGALYIARKIFEALGSMFNGAHAIQYWLGECVNRITQSLAPAQIDEMSREALSASSGRKAKDPTQRFRSTVIWTTPLGLPVVQPYRTRRTRRITTSLQDISIADWSTDDVVNRRRQLQAFPPNFIHSLDATHMLLSANECQRQGLTFSAVHDSFWTHAGDVDSMNRILRDAFIRMHSDAIIGRLAAEFDARYGKHLFLGKVSRNSKLGQAIREYRRANSPRSFKLAELLQEQKRQRLLRSEEPELQAQGRAMVTPASIFESLAGSDADLVSSKTIGESSIGHIPEDVAAAERRPITTLVDPEDPALATMMGPLADASVVDNKRSSSNLDEEAELADEAMDDDEADLGSSTPVKSRAKGSAANTVPLWLPMRFPAVPAKGDWDVSRIRDSEYFFS</sequence>
<comment type="catalytic activity">
    <reaction evidence="10 11">
        <text>RNA(n) + a ribonucleoside 5'-triphosphate = RNA(n+1) + diphosphate</text>
        <dbReference type="Rhea" id="RHEA:21248"/>
        <dbReference type="Rhea" id="RHEA-COMP:14527"/>
        <dbReference type="Rhea" id="RHEA-COMP:17342"/>
        <dbReference type="ChEBI" id="CHEBI:33019"/>
        <dbReference type="ChEBI" id="CHEBI:61557"/>
        <dbReference type="ChEBI" id="CHEBI:140395"/>
        <dbReference type="EC" id="2.7.7.6"/>
    </reaction>
</comment>
<feature type="region of interest" description="Disordered" evidence="12">
    <location>
        <begin position="707"/>
        <end position="727"/>
    </location>
</feature>
<name>A0A1L9SVM5_9EURO</name>
<dbReference type="GO" id="GO:0034245">
    <property type="term" value="C:mitochondrial DNA-directed RNA polymerase complex"/>
    <property type="evidence" value="ECO:0007669"/>
    <property type="project" value="TreeGrafter"/>
</dbReference>
<keyword evidence="4 11" id="KW-0240">DNA-directed RNA polymerase</keyword>
<feature type="compositionally biased region" description="Polar residues" evidence="12">
    <location>
        <begin position="42"/>
        <end position="51"/>
    </location>
</feature>
<dbReference type="PROSITE" id="PS00489">
    <property type="entry name" value="RNA_POL_PHAGE_2"/>
    <property type="match status" value="1"/>
</dbReference>
<dbReference type="GO" id="GO:0003899">
    <property type="term" value="F:DNA-directed RNA polymerase activity"/>
    <property type="evidence" value="ECO:0007669"/>
    <property type="project" value="UniProtKB-EC"/>
</dbReference>
<evidence type="ECO:0000256" key="2">
    <source>
        <dbReference type="ARBA" id="ARBA00004173"/>
    </source>
</evidence>
<dbReference type="InterPro" id="IPR037159">
    <property type="entry name" value="RNA_POL_N_sf"/>
</dbReference>
<dbReference type="InterPro" id="IPR029262">
    <property type="entry name" value="RPOL_N"/>
</dbReference>
<dbReference type="EC" id="2.7.7.6" evidence="11"/>
<protein>
    <recommendedName>
        <fullName evidence="11">DNA-directed RNA polymerase</fullName>
        <ecNumber evidence="11">2.7.7.6</ecNumber>
    </recommendedName>
</protein>
<feature type="compositionally biased region" description="Polar residues" evidence="12">
    <location>
        <begin position="59"/>
        <end position="71"/>
    </location>
</feature>
<keyword evidence="6 11" id="KW-0548">Nucleotidyltransferase</keyword>
<dbReference type="SMART" id="SM01311">
    <property type="entry name" value="RPOL_N"/>
    <property type="match status" value="1"/>
</dbReference>
<dbReference type="SUPFAM" id="SSF56672">
    <property type="entry name" value="DNA/RNA polymerases"/>
    <property type="match status" value="1"/>
</dbReference>
<dbReference type="STRING" id="1073090.A0A1L9SVM5"/>
<comment type="subcellular location">
    <subcellularLocation>
        <location evidence="2">Mitochondrion</location>
    </subcellularLocation>
</comment>
<evidence type="ECO:0000256" key="6">
    <source>
        <dbReference type="ARBA" id="ARBA00022695"/>
    </source>
</evidence>
<dbReference type="OrthoDB" id="276422at2759"/>
<keyword evidence="9 11" id="KW-0804">Transcription</keyword>
<feature type="compositionally biased region" description="Polar residues" evidence="12">
    <location>
        <begin position="91"/>
        <end position="101"/>
    </location>
</feature>
<feature type="region of interest" description="Disordered" evidence="12">
    <location>
        <begin position="1318"/>
        <end position="1358"/>
    </location>
</feature>
<feature type="region of interest" description="Disordered" evidence="12">
    <location>
        <begin position="36"/>
        <end position="111"/>
    </location>
</feature>
<proteinExistence type="inferred from homology"/>
<evidence type="ECO:0000256" key="5">
    <source>
        <dbReference type="ARBA" id="ARBA00022679"/>
    </source>
</evidence>
<dbReference type="PANTHER" id="PTHR10102:SF0">
    <property type="entry name" value="DNA-DIRECTED RNA POLYMERASE, MITOCHONDRIAL"/>
    <property type="match status" value="1"/>
</dbReference>
<evidence type="ECO:0000256" key="7">
    <source>
        <dbReference type="ARBA" id="ARBA00022946"/>
    </source>
</evidence>
<dbReference type="Gene3D" id="1.10.1320.10">
    <property type="entry name" value="DNA-directed RNA polymerase, N-terminal domain"/>
    <property type="match status" value="1"/>
</dbReference>
<evidence type="ECO:0000256" key="1">
    <source>
        <dbReference type="ARBA" id="ARBA00004026"/>
    </source>
</evidence>
<evidence type="ECO:0000313" key="14">
    <source>
        <dbReference type="EMBL" id="OJJ51137.1"/>
    </source>
</evidence>
<keyword evidence="8" id="KW-0496">Mitochondrion</keyword>
<gene>
    <name evidence="14" type="ORF">ASPZODRAFT_55285</name>
</gene>
<dbReference type="Gene3D" id="1.10.150.20">
    <property type="entry name" value="5' to 3' exonuclease, C-terminal subdomain"/>
    <property type="match status" value="1"/>
</dbReference>
<reference evidence="15" key="1">
    <citation type="journal article" date="2017" name="Genome Biol.">
        <title>Comparative genomics reveals high biological diversity and specific adaptations in the industrially and medically important fungal genus Aspergillus.</title>
        <authorList>
            <person name="de Vries R.P."/>
            <person name="Riley R."/>
            <person name="Wiebenga A."/>
            <person name="Aguilar-Osorio G."/>
            <person name="Amillis S."/>
            <person name="Uchima C.A."/>
            <person name="Anderluh G."/>
            <person name="Asadollahi M."/>
            <person name="Askin M."/>
            <person name="Barry K."/>
            <person name="Battaglia E."/>
            <person name="Bayram O."/>
            <person name="Benocci T."/>
            <person name="Braus-Stromeyer S.A."/>
            <person name="Caldana C."/>
            <person name="Canovas D."/>
            <person name="Cerqueira G.C."/>
            <person name="Chen F."/>
            <person name="Chen W."/>
            <person name="Choi C."/>
            <person name="Clum A."/>
            <person name="Dos Santos R.A."/>
            <person name="Damasio A.R."/>
            <person name="Diallinas G."/>
            <person name="Emri T."/>
            <person name="Fekete E."/>
            <person name="Flipphi M."/>
            <person name="Freyberg S."/>
            <person name="Gallo A."/>
            <person name="Gournas C."/>
            <person name="Habgood R."/>
            <person name="Hainaut M."/>
            <person name="Harispe M.L."/>
            <person name="Henrissat B."/>
            <person name="Hilden K.S."/>
            <person name="Hope R."/>
            <person name="Hossain A."/>
            <person name="Karabika E."/>
            <person name="Karaffa L."/>
            <person name="Karanyi Z."/>
            <person name="Krasevec N."/>
            <person name="Kuo A."/>
            <person name="Kusch H."/>
            <person name="LaButti K."/>
            <person name="Lagendijk E.L."/>
            <person name="Lapidus A."/>
            <person name="Levasseur A."/>
            <person name="Lindquist E."/>
            <person name="Lipzen A."/>
            <person name="Logrieco A.F."/>
            <person name="MacCabe A."/>
            <person name="Maekelae M.R."/>
            <person name="Malavazi I."/>
            <person name="Melin P."/>
            <person name="Meyer V."/>
            <person name="Mielnichuk N."/>
            <person name="Miskei M."/>
            <person name="Molnar A.P."/>
            <person name="Mule G."/>
            <person name="Ngan C.Y."/>
            <person name="Orejas M."/>
            <person name="Orosz E."/>
            <person name="Ouedraogo J.P."/>
            <person name="Overkamp K.M."/>
            <person name="Park H.-S."/>
            <person name="Perrone G."/>
            <person name="Piumi F."/>
            <person name="Punt P.J."/>
            <person name="Ram A.F."/>
            <person name="Ramon A."/>
            <person name="Rauscher S."/>
            <person name="Record E."/>
            <person name="Riano-Pachon D.M."/>
            <person name="Robert V."/>
            <person name="Roehrig J."/>
            <person name="Ruller R."/>
            <person name="Salamov A."/>
            <person name="Salih N.S."/>
            <person name="Samson R.A."/>
            <person name="Sandor E."/>
            <person name="Sanguinetti M."/>
            <person name="Schuetze T."/>
            <person name="Sepcic K."/>
            <person name="Shelest E."/>
            <person name="Sherlock G."/>
            <person name="Sophianopoulou V."/>
            <person name="Squina F.M."/>
            <person name="Sun H."/>
            <person name="Susca A."/>
            <person name="Todd R.B."/>
            <person name="Tsang A."/>
            <person name="Unkles S.E."/>
            <person name="van de Wiele N."/>
            <person name="van Rossen-Uffink D."/>
            <person name="Oliveira J.V."/>
            <person name="Vesth T.C."/>
            <person name="Visser J."/>
            <person name="Yu J.-H."/>
            <person name="Zhou M."/>
            <person name="Andersen M.R."/>
            <person name="Archer D.B."/>
            <person name="Baker S.E."/>
            <person name="Benoit I."/>
            <person name="Brakhage A.A."/>
            <person name="Braus G.H."/>
            <person name="Fischer R."/>
            <person name="Frisvad J.C."/>
            <person name="Goldman G.H."/>
            <person name="Houbraken J."/>
            <person name="Oakley B."/>
            <person name="Pocsi I."/>
            <person name="Scazzocchio C."/>
            <person name="Seiboth B."/>
            <person name="vanKuyk P.A."/>
            <person name="Wortman J."/>
            <person name="Dyer P.S."/>
            <person name="Grigoriev I.V."/>
        </authorList>
    </citation>
    <scope>NUCLEOTIDE SEQUENCE [LARGE SCALE GENOMIC DNA]</scope>
    <source>
        <strain evidence="15">CBS 506.65</strain>
    </source>
</reference>
<keyword evidence="15" id="KW-1185">Reference proteome</keyword>
<evidence type="ECO:0000256" key="4">
    <source>
        <dbReference type="ARBA" id="ARBA00022478"/>
    </source>
</evidence>
<dbReference type="GeneID" id="34614999"/>
<dbReference type="GO" id="GO:0001018">
    <property type="term" value="F:mitochondrial promoter sequence-specific DNA binding"/>
    <property type="evidence" value="ECO:0007669"/>
    <property type="project" value="TreeGrafter"/>
</dbReference>
<evidence type="ECO:0000256" key="3">
    <source>
        <dbReference type="ARBA" id="ARBA00009493"/>
    </source>
</evidence>
<feature type="domain" description="DNA-directed RNA polymerase N-terminal" evidence="13">
    <location>
        <begin position="362"/>
        <end position="681"/>
    </location>
</feature>
<dbReference type="Proteomes" id="UP000184188">
    <property type="component" value="Unassembled WGS sequence"/>
</dbReference>
<dbReference type="Pfam" id="PF14700">
    <property type="entry name" value="RPOL_N"/>
    <property type="match status" value="1"/>
</dbReference>
<dbReference type="PROSITE" id="PS00900">
    <property type="entry name" value="RNA_POL_PHAGE_1"/>
    <property type="match status" value="1"/>
</dbReference>